<reference evidence="2 3" key="1">
    <citation type="submission" date="2019-04" db="EMBL/GenBank/DDBJ databases">
        <title>Annotation for the trematode Fasciola gigantica.</title>
        <authorList>
            <person name="Choi Y.-J."/>
        </authorList>
    </citation>
    <scope>NUCLEOTIDE SEQUENCE [LARGE SCALE GENOMIC DNA]</scope>
    <source>
        <strain evidence="2">Uganda_cow_1</strain>
    </source>
</reference>
<dbReference type="STRING" id="46835.A0A504YUJ3"/>
<dbReference type="EMBL" id="SUNJ01004600">
    <property type="protein sequence ID" value="TPP64285.1"/>
    <property type="molecule type" value="Genomic_DNA"/>
</dbReference>
<accession>A0A504YUJ3</accession>
<protein>
    <submittedName>
        <fullName evidence="2">Uncharacterized protein</fullName>
    </submittedName>
</protein>
<organism evidence="2 3">
    <name type="scientific">Fasciola gigantica</name>
    <name type="common">Giant liver fluke</name>
    <dbReference type="NCBI Taxonomy" id="46835"/>
    <lineage>
        <taxon>Eukaryota</taxon>
        <taxon>Metazoa</taxon>
        <taxon>Spiralia</taxon>
        <taxon>Lophotrochozoa</taxon>
        <taxon>Platyhelminthes</taxon>
        <taxon>Trematoda</taxon>
        <taxon>Digenea</taxon>
        <taxon>Plagiorchiida</taxon>
        <taxon>Echinostomata</taxon>
        <taxon>Echinostomatoidea</taxon>
        <taxon>Fasciolidae</taxon>
        <taxon>Fasciola</taxon>
    </lineage>
</organism>
<gene>
    <name evidence="2" type="ORF">FGIG_07821</name>
</gene>
<feature type="compositionally biased region" description="Basic and acidic residues" evidence="1">
    <location>
        <begin position="156"/>
        <end position="165"/>
    </location>
</feature>
<feature type="compositionally biased region" description="Low complexity" evidence="1">
    <location>
        <begin position="174"/>
        <end position="190"/>
    </location>
</feature>
<proteinExistence type="predicted"/>
<sequence>MYICADAPLALLETDHLSVESGSLAGSHRELNGHTQRTELSPGTTDLADEFDFDICLSGSLSDLVVNFDDNVYCVDSVPGPEMSRASVKPTDAKIQNQATLSQVKFWWREAIEEQPHMNYPLQEFQPNLTSYDDFESADADGITEDGLLTNANRPETVETQKDDNQNEVTSDELPNSIRSSSNSLRSTTPDPQTQRPPSSLLVHTPKKENTPRIVDKDRVQAELNAVLAQNQPVDIPDESNISWTQDLSRLSLDALRLYVEQLTSDVMNLSDQLVELLATRDELVMLREASDDFVILLNLVHQRRARASRAALLMTARTRVRPKMNFFRLYLPWTNRGVGLFSAVSSSSIFDSTGGLRSSTTSYHQAPSAKGGSGTLPHRYTDAVALNAATGSAAYYKALNLQSKQRRPRGAQLHMSSGKASANLCGVAHHPVGKTHPIDDSYPNGDVVKDVPSFSLEQINLSSPQAQQRLNVLRQQCASLPWPNGQPQESQSLSICVSYRLDGAHGITLATLRIINQILYGTLLENPATEKFIKTYLNSLSEQVKVSTWIDRNHKWQINGHTDTGHVADPIESVPEPLIQMA</sequence>
<evidence type="ECO:0000256" key="1">
    <source>
        <dbReference type="SAM" id="MobiDB-lite"/>
    </source>
</evidence>
<comment type="caution">
    <text evidence="2">The sequence shown here is derived from an EMBL/GenBank/DDBJ whole genome shotgun (WGS) entry which is preliminary data.</text>
</comment>
<name>A0A504YUJ3_FASGI</name>
<dbReference type="AlphaFoldDB" id="A0A504YUJ3"/>
<evidence type="ECO:0000313" key="3">
    <source>
        <dbReference type="Proteomes" id="UP000316759"/>
    </source>
</evidence>
<evidence type="ECO:0000313" key="2">
    <source>
        <dbReference type="EMBL" id="TPP64285.1"/>
    </source>
</evidence>
<dbReference type="OrthoDB" id="6280626at2759"/>
<keyword evidence="3" id="KW-1185">Reference proteome</keyword>
<dbReference type="Proteomes" id="UP000316759">
    <property type="component" value="Unassembled WGS sequence"/>
</dbReference>
<feature type="region of interest" description="Disordered" evidence="1">
    <location>
        <begin position="145"/>
        <end position="214"/>
    </location>
</feature>